<evidence type="ECO:0000259" key="1">
    <source>
        <dbReference type="Pfam" id="PF24864"/>
    </source>
</evidence>
<organism evidence="2 3">
    <name type="scientific">Pseudocercospora fijiensis (strain CIRAD86)</name>
    <name type="common">Black leaf streak disease fungus</name>
    <name type="synonym">Mycosphaerella fijiensis</name>
    <dbReference type="NCBI Taxonomy" id="383855"/>
    <lineage>
        <taxon>Eukaryota</taxon>
        <taxon>Fungi</taxon>
        <taxon>Dikarya</taxon>
        <taxon>Ascomycota</taxon>
        <taxon>Pezizomycotina</taxon>
        <taxon>Dothideomycetes</taxon>
        <taxon>Dothideomycetidae</taxon>
        <taxon>Mycosphaerellales</taxon>
        <taxon>Mycosphaerellaceae</taxon>
        <taxon>Pseudocercospora</taxon>
    </lineage>
</organism>
<dbReference type="Pfam" id="PF24864">
    <property type="entry name" value="DUF7730"/>
    <property type="match status" value="1"/>
</dbReference>
<dbReference type="InterPro" id="IPR038883">
    <property type="entry name" value="AN11006-like"/>
</dbReference>
<dbReference type="EMBL" id="KB446564">
    <property type="protein sequence ID" value="EME77780.1"/>
    <property type="molecule type" value="Genomic_DNA"/>
</dbReference>
<keyword evidence="3" id="KW-1185">Reference proteome</keyword>
<reference evidence="2 3" key="1">
    <citation type="journal article" date="2012" name="PLoS Pathog.">
        <title>Diverse lifestyles and strategies of plant pathogenesis encoded in the genomes of eighteen Dothideomycetes fungi.</title>
        <authorList>
            <person name="Ohm R.A."/>
            <person name="Feau N."/>
            <person name="Henrissat B."/>
            <person name="Schoch C.L."/>
            <person name="Horwitz B.A."/>
            <person name="Barry K.W."/>
            <person name="Condon B.J."/>
            <person name="Copeland A.C."/>
            <person name="Dhillon B."/>
            <person name="Glaser F."/>
            <person name="Hesse C.N."/>
            <person name="Kosti I."/>
            <person name="LaButti K."/>
            <person name="Lindquist E.A."/>
            <person name="Lucas S."/>
            <person name="Salamov A.A."/>
            <person name="Bradshaw R.E."/>
            <person name="Ciuffetti L."/>
            <person name="Hamelin R.C."/>
            <person name="Kema G.H.J."/>
            <person name="Lawrence C."/>
            <person name="Scott J.A."/>
            <person name="Spatafora J.W."/>
            <person name="Turgeon B.G."/>
            <person name="de Wit P.J.G.M."/>
            <person name="Zhong S."/>
            <person name="Goodwin S.B."/>
            <person name="Grigoriev I.V."/>
        </authorList>
    </citation>
    <scope>NUCLEOTIDE SEQUENCE [LARGE SCALE GENOMIC DNA]</scope>
    <source>
        <strain evidence="2 3">CIRAD86</strain>
    </source>
</reference>
<dbReference type="OrthoDB" id="5324977at2759"/>
<dbReference type="HOGENOM" id="CLU_385483_0_0_1"/>
<dbReference type="RefSeq" id="XP_007931556.1">
    <property type="nucleotide sequence ID" value="XM_007933365.1"/>
</dbReference>
<protein>
    <recommendedName>
        <fullName evidence="1">DUF7730 domain-containing protein</fullName>
    </recommendedName>
</protein>
<dbReference type="AlphaFoldDB" id="M2YJ85"/>
<name>M2YJ85_PSEFD</name>
<accession>M2YJ85</accession>
<gene>
    <name evidence="2" type="ORF">MYCFIDRAFT_179270</name>
</gene>
<dbReference type="Proteomes" id="UP000016932">
    <property type="component" value="Unassembled WGS sequence"/>
</dbReference>
<dbReference type="VEuPathDB" id="FungiDB:MYCFIDRAFT_179270"/>
<proteinExistence type="predicted"/>
<dbReference type="PANTHER" id="PTHR42085">
    <property type="entry name" value="F-BOX DOMAIN-CONTAINING PROTEIN"/>
    <property type="match status" value="1"/>
</dbReference>
<evidence type="ECO:0000313" key="2">
    <source>
        <dbReference type="EMBL" id="EME77780.1"/>
    </source>
</evidence>
<dbReference type="KEGG" id="pfj:MYCFIDRAFT_179270"/>
<evidence type="ECO:0000313" key="3">
    <source>
        <dbReference type="Proteomes" id="UP000016932"/>
    </source>
</evidence>
<dbReference type="PANTHER" id="PTHR42085:SF2">
    <property type="entry name" value="F-BOX DOMAIN-CONTAINING PROTEIN"/>
    <property type="match status" value="1"/>
</dbReference>
<dbReference type="InterPro" id="IPR056632">
    <property type="entry name" value="DUF7730"/>
</dbReference>
<dbReference type="GeneID" id="19334089"/>
<feature type="domain" description="DUF7730" evidence="1">
    <location>
        <begin position="462"/>
        <end position="636"/>
    </location>
</feature>
<sequence length="717" mass="80337">MLGRTVSVSHAIRRTRASLTNFIMTHEYTLSRQGSSEGHRTPITYSKEAPWLGRSQQHSPGARCELQNHKTVSAWRQRHVHGKTVCLEVVITELHVETMTMPQPSPTIANPISFLDLPPELRNEVYHLALIAERPLRVEERGRARPPSAYRNALTPALLQTCRTIWKDAAAIVYWNHAFVGYAHALGTFVRKLSSSWDWASRLRYLKVDRGMTKKDLVYLLASLRKATGLNYLGIFYQDVCPKYGPKEMAKKLGHLARAFRSAKERHPAVQDFVDIIEFYSEWIGSESSMDMTRPGRPRAIREYTLQFADISASVGSIRTRHGSGIISSAGGATTASSWSKTGLFAPSLGTSSTCLPTFANFAANYVIRHAKHLLSAHWAMQISWNIVFLRLSRSICVVLILHELNLWAKAACDSEVLTESCLIYKLRLRTTINRQELSSSMAFSTASHHNKNMSQQQEPPASFLALSAELRNQIYRLALCADTVSNPRFPARLHTNASQMPKEYLNMQPIPGPKKFTLYVEHPCRPERVPTNHQLSPNLIASCKQIQTESTSILYGENAFAMPVLTFLNFKDQILPFATHVRFLKLELDAQESSALSRSWGRGCGYISAAAYNLEEAFGAIVGFRELRSLEIEVMIKTSDGGGGIENIAGNIWGVVMFLMRGEGKVVSKVREVITLSFRLPSSVQMEEYEDMCEKAEGLLEGVYKALEDAVLGVEI</sequence>